<dbReference type="InterPro" id="IPR004821">
    <property type="entry name" value="Cyt_trans-like"/>
</dbReference>
<dbReference type="GO" id="GO:0008803">
    <property type="term" value="F:bis(5'-nucleosyl)-tetraphosphatase (symmetrical) activity"/>
    <property type="evidence" value="ECO:0007669"/>
    <property type="project" value="UniProtKB-EC"/>
</dbReference>
<keyword evidence="4 14" id="KW-0808">Transferase</keyword>
<sequence>MKIGLLGGTFDPIHNGHLAIAKTALKRLGLDQVWFIPSLKTPLKDRELTPFELRVIMMEKALRPYRKMKLCLIEKDLPTPSYTITTVKTLKKQYPEYDFVWIIGDDQYANLDQWKAVDELRRLVQFAVFSRQGIAVKQPGFQYVENFSHPASSTAVRQGAFKDVPKAVRQVMLETGLYVEEIAKAYCNPRRYQHCVTMSALAVELAKAHGVNPRKAYVAGMLHDLAKGLDEETARGWIEVYWPQARDQAWKIWHQYIGATWLKTRLYLYDQEILEAVAWHTTGEGKSDLAKIIYIADKIDPGRGYDITRQKAVCLQDLDQGFRLIQQEQKAYLRKEGLNV</sequence>
<evidence type="ECO:0000256" key="2">
    <source>
        <dbReference type="ARBA" id="ARBA00005019"/>
    </source>
</evidence>
<keyword evidence="5 14" id="KW-0548">Nucleotidyltransferase</keyword>
<keyword evidence="17" id="KW-1185">Reference proteome</keyword>
<gene>
    <name evidence="14 16" type="primary">nadD</name>
    <name evidence="16" type="ORF">DWY25_01635</name>
</gene>
<evidence type="ECO:0000256" key="8">
    <source>
        <dbReference type="ARBA" id="ARBA00022801"/>
    </source>
</evidence>
<comment type="similarity">
    <text evidence="14">Belongs to the NadD family.</text>
</comment>
<dbReference type="EC" id="2.7.7.18" evidence="14"/>
<dbReference type="InterPro" id="IPR005249">
    <property type="entry name" value="YqeK"/>
</dbReference>
<dbReference type="Gene3D" id="3.40.50.620">
    <property type="entry name" value="HUPs"/>
    <property type="match status" value="1"/>
</dbReference>
<name>A0A412G795_9FIRM</name>
<dbReference type="SUPFAM" id="SSF52374">
    <property type="entry name" value="Nucleotidylyl transferase"/>
    <property type="match status" value="1"/>
</dbReference>
<dbReference type="InterPro" id="IPR006674">
    <property type="entry name" value="HD_domain"/>
</dbReference>
<dbReference type="Gene3D" id="1.10.3210.10">
    <property type="entry name" value="Hypothetical protein af1432"/>
    <property type="match status" value="1"/>
</dbReference>
<comment type="pathway">
    <text evidence="2 14">Cofactor biosynthesis; NAD(+) biosynthesis; deamido-NAD(+) from nicotinate D-ribonucleotide: step 1/1.</text>
</comment>
<keyword evidence="9 14" id="KW-0067">ATP-binding</keyword>
<dbReference type="Proteomes" id="UP000284178">
    <property type="component" value="Unassembled WGS sequence"/>
</dbReference>
<dbReference type="CDD" id="cd02165">
    <property type="entry name" value="NMNAT"/>
    <property type="match status" value="1"/>
</dbReference>
<evidence type="ECO:0000313" key="17">
    <source>
        <dbReference type="Proteomes" id="UP000284178"/>
    </source>
</evidence>
<dbReference type="NCBIfam" id="TIGR00482">
    <property type="entry name" value="nicotinate (nicotinamide) nucleotide adenylyltransferase"/>
    <property type="match status" value="1"/>
</dbReference>
<dbReference type="EMBL" id="QRUP01000001">
    <property type="protein sequence ID" value="RGR77022.1"/>
    <property type="molecule type" value="Genomic_DNA"/>
</dbReference>
<comment type="function">
    <text evidence="1 14">Catalyzes the reversible adenylation of nicotinate mononucleotide (NaMN) to nicotinic acid adenine dinucleotide (NaAD).</text>
</comment>
<dbReference type="CDD" id="cd00077">
    <property type="entry name" value="HDc"/>
    <property type="match status" value="1"/>
</dbReference>
<evidence type="ECO:0000256" key="7">
    <source>
        <dbReference type="ARBA" id="ARBA00022741"/>
    </source>
</evidence>
<accession>A0A412G795</accession>
<comment type="catalytic activity">
    <reaction evidence="13">
        <text>P(1),P(4)-bis(5'-adenosyl) tetraphosphate + H2O = 2 ADP + 2 H(+)</text>
        <dbReference type="Rhea" id="RHEA:24252"/>
        <dbReference type="ChEBI" id="CHEBI:15377"/>
        <dbReference type="ChEBI" id="CHEBI:15378"/>
        <dbReference type="ChEBI" id="CHEBI:58141"/>
        <dbReference type="ChEBI" id="CHEBI:456216"/>
        <dbReference type="EC" id="3.6.1.41"/>
    </reaction>
</comment>
<dbReference type="GO" id="GO:0009435">
    <property type="term" value="P:NAD+ biosynthetic process"/>
    <property type="evidence" value="ECO:0007669"/>
    <property type="project" value="UniProtKB-UniRule"/>
</dbReference>
<keyword evidence="10" id="KW-0408">Iron</keyword>
<evidence type="ECO:0000256" key="10">
    <source>
        <dbReference type="ARBA" id="ARBA00023004"/>
    </source>
</evidence>
<proteinExistence type="inferred from homology"/>
<dbReference type="AlphaFoldDB" id="A0A412G795"/>
<dbReference type="Pfam" id="PF01966">
    <property type="entry name" value="HD"/>
    <property type="match status" value="1"/>
</dbReference>
<evidence type="ECO:0000256" key="9">
    <source>
        <dbReference type="ARBA" id="ARBA00022840"/>
    </source>
</evidence>
<evidence type="ECO:0000256" key="11">
    <source>
        <dbReference type="ARBA" id="ARBA00023027"/>
    </source>
</evidence>
<evidence type="ECO:0000256" key="13">
    <source>
        <dbReference type="ARBA" id="ARBA00049417"/>
    </source>
</evidence>
<evidence type="ECO:0000313" key="16">
    <source>
        <dbReference type="EMBL" id="RGR77022.1"/>
    </source>
</evidence>
<protein>
    <recommendedName>
        <fullName evidence="14">Probable nicotinate-nucleotide adenylyltransferase</fullName>
        <ecNumber evidence="14">2.7.7.18</ecNumber>
    </recommendedName>
    <alternativeName>
        <fullName evidence="14">Deamido-NAD(+) diphosphorylase</fullName>
    </alternativeName>
    <alternativeName>
        <fullName evidence="14">Deamido-NAD(+) pyrophosphorylase</fullName>
    </alternativeName>
    <alternativeName>
        <fullName evidence="14">Nicotinate mononucleotide adenylyltransferase</fullName>
        <shortName evidence="14">NaMN adenylyltransferase</shortName>
    </alternativeName>
</protein>
<dbReference type="PANTHER" id="PTHR39321:SF3">
    <property type="entry name" value="PHOSPHOPANTETHEINE ADENYLYLTRANSFERASE"/>
    <property type="match status" value="1"/>
</dbReference>
<dbReference type="HAMAP" id="MF_00244">
    <property type="entry name" value="NaMN_adenylyltr"/>
    <property type="match status" value="1"/>
</dbReference>
<evidence type="ECO:0000256" key="14">
    <source>
        <dbReference type="HAMAP-Rule" id="MF_00244"/>
    </source>
</evidence>
<organism evidence="16 17">
    <name type="scientific">Holdemania filiformis</name>
    <dbReference type="NCBI Taxonomy" id="61171"/>
    <lineage>
        <taxon>Bacteria</taxon>
        <taxon>Bacillati</taxon>
        <taxon>Bacillota</taxon>
        <taxon>Erysipelotrichia</taxon>
        <taxon>Erysipelotrichales</taxon>
        <taxon>Erysipelotrichaceae</taxon>
        <taxon>Holdemania</taxon>
    </lineage>
</organism>
<feature type="domain" description="HD" evidence="15">
    <location>
        <begin position="191"/>
        <end position="302"/>
    </location>
</feature>
<evidence type="ECO:0000256" key="5">
    <source>
        <dbReference type="ARBA" id="ARBA00022695"/>
    </source>
</evidence>
<dbReference type="NCBIfam" id="TIGR00125">
    <property type="entry name" value="cyt_tran_rel"/>
    <property type="match status" value="1"/>
</dbReference>
<dbReference type="PROSITE" id="PS51831">
    <property type="entry name" value="HD"/>
    <property type="match status" value="1"/>
</dbReference>
<dbReference type="Pfam" id="PF01467">
    <property type="entry name" value="CTP_transf_like"/>
    <property type="match status" value="1"/>
</dbReference>
<evidence type="ECO:0000256" key="12">
    <source>
        <dbReference type="ARBA" id="ARBA00048721"/>
    </source>
</evidence>
<dbReference type="InterPro" id="IPR005248">
    <property type="entry name" value="NadD/NMNAT"/>
</dbReference>
<dbReference type="GO" id="GO:0004515">
    <property type="term" value="F:nicotinate-nucleotide adenylyltransferase activity"/>
    <property type="evidence" value="ECO:0007669"/>
    <property type="project" value="UniProtKB-UniRule"/>
</dbReference>
<evidence type="ECO:0000256" key="6">
    <source>
        <dbReference type="ARBA" id="ARBA00022723"/>
    </source>
</evidence>
<evidence type="ECO:0000256" key="4">
    <source>
        <dbReference type="ARBA" id="ARBA00022679"/>
    </source>
</evidence>
<dbReference type="NCBIfam" id="TIGR00277">
    <property type="entry name" value="HDIG"/>
    <property type="match status" value="1"/>
</dbReference>
<dbReference type="GO" id="GO:0005524">
    <property type="term" value="F:ATP binding"/>
    <property type="evidence" value="ECO:0007669"/>
    <property type="project" value="UniProtKB-KW"/>
</dbReference>
<comment type="catalytic activity">
    <reaction evidence="12 14">
        <text>nicotinate beta-D-ribonucleotide + ATP + H(+) = deamido-NAD(+) + diphosphate</text>
        <dbReference type="Rhea" id="RHEA:22860"/>
        <dbReference type="ChEBI" id="CHEBI:15378"/>
        <dbReference type="ChEBI" id="CHEBI:30616"/>
        <dbReference type="ChEBI" id="CHEBI:33019"/>
        <dbReference type="ChEBI" id="CHEBI:57502"/>
        <dbReference type="ChEBI" id="CHEBI:58437"/>
        <dbReference type="EC" id="2.7.7.18"/>
    </reaction>
</comment>
<reference evidence="16 17" key="1">
    <citation type="submission" date="2018-08" db="EMBL/GenBank/DDBJ databases">
        <title>A genome reference for cultivated species of the human gut microbiota.</title>
        <authorList>
            <person name="Zou Y."/>
            <person name="Xue W."/>
            <person name="Luo G."/>
        </authorList>
    </citation>
    <scope>NUCLEOTIDE SEQUENCE [LARGE SCALE GENOMIC DNA]</scope>
    <source>
        <strain evidence="16 17">AF24-29</strain>
    </source>
</reference>
<dbReference type="RefSeq" id="WP_117892842.1">
    <property type="nucleotide sequence ID" value="NZ_CABJCV010000001.1"/>
</dbReference>
<keyword evidence="6" id="KW-0479">Metal-binding</keyword>
<dbReference type="InterPro" id="IPR014729">
    <property type="entry name" value="Rossmann-like_a/b/a_fold"/>
</dbReference>
<keyword evidence="3 14" id="KW-0662">Pyridine nucleotide biosynthesis</keyword>
<keyword evidence="7 14" id="KW-0547">Nucleotide-binding</keyword>
<dbReference type="InterPro" id="IPR003607">
    <property type="entry name" value="HD/PDEase_dom"/>
</dbReference>
<dbReference type="GO" id="GO:0046872">
    <property type="term" value="F:metal ion binding"/>
    <property type="evidence" value="ECO:0007669"/>
    <property type="project" value="UniProtKB-KW"/>
</dbReference>
<dbReference type="UniPathway" id="UPA00253">
    <property type="reaction ID" value="UER00332"/>
</dbReference>
<dbReference type="SMART" id="SM00471">
    <property type="entry name" value="HDc"/>
    <property type="match status" value="1"/>
</dbReference>
<dbReference type="NCBIfam" id="TIGR00488">
    <property type="entry name" value="bis(5'-nucleosyl)-tetraphosphatase (symmetrical) YqeK"/>
    <property type="match status" value="1"/>
</dbReference>
<keyword evidence="11 14" id="KW-0520">NAD</keyword>
<evidence type="ECO:0000259" key="15">
    <source>
        <dbReference type="PROSITE" id="PS51831"/>
    </source>
</evidence>
<dbReference type="SUPFAM" id="SSF109604">
    <property type="entry name" value="HD-domain/PDEase-like"/>
    <property type="match status" value="1"/>
</dbReference>
<dbReference type="GeneID" id="83014108"/>
<evidence type="ECO:0000256" key="1">
    <source>
        <dbReference type="ARBA" id="ARBA00002324"/>
    </source>
</evidence>
<evidence type="ECO:0000256" key="3">
    <source>
        <dbReference type="ARBA" id="ARBA00022642"/>
    </source>
</evidence>
<keyword evidence="8" id="KW-0378">Hydrolase</keyword>
<comment type="caution">
    <text evidence="16">The sequence shown here is derived from an EMBL/GenBank/DDBJ whole genome shotgun (WGS) entry which is preliminary data.</text>
</comment>
<dbReference type="InterPro" id="IPR006675">
    <property type="entry name" value="HDIG_dom"/>
</dbReference>
<dbReference type="PANTHER" id="PTHR39321">
    <property type="entry name" value="NICOTINATE-NUCLEOTIDE ADENYLYLTRANSFERASE-RELATED"/>
    <property type="match status" value="1"/>
</dbReference>